<sequence length="464" mass="49645">MALTHFLLVGAALLSLTFFSGSALAGEVGVCYGMLASHLMQPPAVVQLLKNNGITKVRLYNADAGALRALANTGIKVAVSLPNPNLVEAAGSMSYAVEWVKNNVMAYPGTLIDSVAVGNEVFYQAPELTPQLLPAMKNIQAALASVGLADAVKVSTPIAMNALKVPSWPPSVGEFRDDLAQSVMGPMIDFLDQTGSHLSFNIYPYFAYKDDPKIDVDYVLFRPNKGQTDAVTGLIYYNMFDAMLDAVLHAEEKLRNSLGHARGRMLEGVGSSTTIDETGAPPNATVGSTNHTVTGQMSAVPAGWDAQAYNSNLISKVLRGTGTPYRPNADINVYIFSLFNEDLKPNEEERNFGLFYPDGTPVYKVDFQHPGPGPGTGTSWCVANAAVGDKRLQDALDYACGIGQADCSAIQPGGRCFDPDTKVAHASYAFNDYYQRNGRSDQSCDFGGCGSVVHQQPKFGNCVL</sequence>
<comment type="similarity">
    <text evidence="1 6">Belongs to the glycosyl hydrolase 17 family.</text>
</comment>
<keyword evidence="10" id="KW-1185">Reference proteome</keyword>
<evidence type="ECO:0000313" key="9">
    <source>
        <dbReference type="EMBL" id="KAK1670301.1"/>
    </source>
</evidence>
<dbReference type="Pfam" id="PF00332">
    <property type="entry name" value="Glyco_hydro_17"/>
    <property type="match status" value="1"/>
</dbReference>
<keyword evidence="2 7" id="KW-0732">Signal</keyword>
<dbReference type="GO" id="GO:0004553">
    <property type="term" value="F:hydrolase activity, hydrolyzing O-glycosyl compounds"/>
    <property type="evidence" value="ECO:0007669"/>
    <property type="project" value="InterPro"/>
</dbReference>
<evidence type="ECO:0000313" key="10">
    <source>
        <dbReference type="Proteomes" id="UP001231189"/>
    </source>
</evidence>
<evidence type="ECO:0000256" key="6">
    <source>
        <dbReference type="RuleBase" id="RU004335"/>
    </source>
</evidence>
<evidence type="ECO:0000256" key="1">
    <source>
        <dbReference type="ARBA" id="ARBA00008773"/>
    </source>
</evidence>
<dbReference type="InterPro" id="IPR000490">
    <property type="entry name" value="Glyco_hydro_17"/>
</dbReference>
<keyword evidence="5" id="KW-0326">Glycosidase</keyword>
<dbReference type="AlphaFoldDB" id="A0AAD8WQ11"/>
<dbReference type="SUPFAM" id="SSF51445">
    <property type="entry name" value="(Trans)glycosidases"/>
    <property type="match status" value="1"/>
</dbReference>
<dbReference type="FunFam" id="1.20.58.1040:FF:000004">
    <property type="entry name" value="O-Glycosyl hydrolase family 17 protein"/>
    <property type="match status" value="1"/>
</dbReference>
<gene>
    <name evidence="9" type="ORF">QYE76_058460</name>
</gene>
<evidence type="ECO:0000256" key="3">
    <source>
        <dbReference type="ARBA" id="ARBA00022801"/>
    </source>
</evidence>
<evidence type="ECO:0000256" key="4">
    <source>
        <dbReference type="ARBA" id="ARBA00023157"/>
    </source>
</evidence>
<dbReference type="EMBL" id="JAUUTY010000003">
    <property type="protein sequence ID" value="KAK1670301.1"/>
    <property type="molecule type" value="Genomic_DNA"/>
</dbReference>
<dbReference type="PANTHER" id="PTHR32227">
    <property type="entry name" value="GLUCAN ENDO-1,3-BETA-GLUCOSIDASE BG1-RELATED-RELATED"/>
    <property type="match status" value="1"/>
</dbReference>
<dbReference type="Pfam" id="PF07983">
    <property type="entry name" value="X8"/>
    <property type="match status" value="1"/>
</dbReference>
<keyword evidence="3" id="KW-0378">Hydrolase</keyword>
<dbReference type="Gene3D" id="3.20.20.80">
    <property type="entry name" value="Glycosidases"/>
    <property type="match status" value="1"/>
</dbReference>
<feature type="domain" description="X8" evidence="8">
    <location>
        <begin position="379"/>
        <end position="464"/>
    </location>
</feature>
<comment type="caution">
    <text evidence="9">The sequence shown here is derived from an EMBL/GenBank/DDBJ whole genome shotgun (WGS) entry which is preliminary data.</text>
</comment>
<dbReference type="InterPro" id="IPR012946">
    <property type="entry name" value="X8"/>
</dbReference>
<dbReference type="GO" id="GO:0005975">
    <property type="term" value="P:carbohydrate metabolic process"/>
    <property type="evidence" value="ECO:0007669"/>
    <property type="project" value="InterPro"/>
</dbReference>
<evidence type="ECO:0000259" key="8">
    <source>
        <dbReference type="SMART" id="SM00768"/>
    </source>
</evidence>
<evidence type="ECO:0000256" key="5">
    <source>
        <dbReference type="ARBA" id="ARBA00023295"/>
    </source>
</evidence>
<evidence type="ECO:0000256" key="2">
    <source>
        <dbReference type="ARBA" id="ARBA00022729"/>
    </source>
</evidence>
<proteinExistence type="inferred from homology"/>
<dbReference type="InterPro" id="IPR044965">
    <property type="entry name" value="Glyco_hydro_17_plant"/>
</dbReference>
<name>A0AAD8WQ11_LOLMU</name>
<dbReference type="Gene3D" id="1.20.58.1040">
    <property type="match status" value="1"/>
</dbReference>
<feature type="signal peptide" evidence="7">
    <location>
        <begin position="1"/>
        <end position="25"/>
    </location>
</feature>
<organism evidence="9 10">
    <name type="scientific">Lolium multiflorum</name>
    <name type="common">Italian ryegrass</name>
    <name type="synonym">Lolium perenne subsp. multiflorum</name>
    <dbReference type="NCBI Taxonomy" id="4521"/>
    <lineage>
        <taxon>Eukaryota</taxon>
        <taxon>Viridiplantae</taxon>
        <taxon>Streptophyta</taxon>
        <taxon>Embryophyta</taxon>
        <taxon>Tracheophyta</taxon>
        <taxon>Spermatophyta</taxon>
        <taxon>Magnoliopsida</taxon>
        <taxon>Liliopsida</taxon>
        <taxon>Poales</taxon>
        <taxon>Poaceae</taxon>
        <taxon>BOP clade</taxon>
        <taxon>Pooideae</taxon>
        <taxon>Poodae</taxon>
        <taxon>Poeae</taxon>
        <taxon>Poeae Chloroplast Group 2 (Poeae type)</taxon>
        <taxon>Loliodinae</taxon>
        <taxon>Loliinae</taxon>
        <taxon>Lolium</taxon>
    </lineage>
</organism>
<dbReference type="InterPro" id="IPR017853">
    <property type="entry name" value="GH"/>
</dbReference>
<dbReference type="SMART" id="SM00768">
    <property type="entry name" value="X8"/>
    <property type="match status" value="1"/>
</dbReference>
<keyword evidence="4" id="KW-1015">Disulfide bond</keyword>
<evidence type="ECO:0000256" key="7">
    <source>
        <dbReference type="SAM" id="SignalP"/>
    </source>
</evidence>
<protein>
    <recommendedName>
        <fullName evidence="8">X8 domain-containing protein</fullName>
    </recommendedName>
</protein>
<accession>A0AAD8WQ11</accession>
<dbReference type="Proteomes" id="UP001231189">
    <property type="component" value="Unassembled WGS sequence"/>
</dbReference>
<feature type="chain" id="PRO_5042269912" description="X8 domain-containing protein" evidence="7">
    <location>
        <begin position="26"/>
        <end position="464"/>
    </location>
</feature>
<reference evidence="9" key="1">
    <citation type="submission" date="2023-07" db="EMBL/GenBank/DDBJ databases">
        <title>A chromosome-level genome assembly of Lolium multiflorum.</title>
        <authorList>
            <person name="Chen Y."/>
            <person name="Copetti D."/>
            <person name="Kolliker R."/>
            <person name="Studer B."/>
        </authorList>
    </citation>
    <scope>NUCLEOTIDE SEQUENCE</scope>
    <source>
        <strain evidence="9">02402/16</strain>
        <tissue evidence="9">Leaf</tissue>
    </source>
</reference>